<evidence type="ECO:0000313" key="2">
    <source>
        <dbReference type="EMBL" id="GFO02384.1"/>
    </source>
</evidence>
<gene>
    <name evidence="2" type="ORF">PoB_002888900</name>
</gene>
<comment type="caution">
    <text evidence="2">The sequence shown here is derived from an EMBL/GenBank/DDBJ whole genome shotgun (WGS) entry which is preliminary data.</text>
</comment>
<feature type="compositionally biased region" description="Acidic residues" evidence="1">
    <location>
        <begin position="57"/>
        <end position="89"/>
    </location>
</feature>
<reference evidence="2 3" key="1">
    <citation type="journal article" date="2021" name="Elife">
        <title>Chloroplast acquisition without the gene transfer in kleptoplastic sea slugs, Plakobranchus ocellatus.</title>
        <authorList>
            <person name="Maeda T."/>
            <person name="Takahashi S."/>
            <person name="Yoshida T."/>
            <person name="Shimamura S."/>
            <person name="Takaki Y."/>
            <person name="Nagai Y."/>
            <person name="Toyoda A."/>
            <person name="Suzuki Y."/>
            <person name="Arimoto A."/>
            <person name="Ishii H."/>
            <person name="Satoh N."/>
            <person name="Nishiyama T."/>
            <person name="Hasebe M."/>
            <person name="Maruyama T."/>
            <person name="Minagawa J."/>
            <person name="Obokata J."/>
            <person name="Shigenobu S."/>
        </authorList>
    </citation>
    <scope>NUCLEOTIDE SEQUENCE [LARGE SCALE GENOMIC DNA]</scope>
</reference>
<evidence type="ECO:0000313" key="3">
    <source>
        <dbReference type="Proteomes" id="UP000735302"/>
    </source>
</evidence>
<evidence type="ECO:0000256" key="1">
    <source>
        <dbReference type="SAM" id="MobiDB-lite"/>
    </source>
</evidence>
<feature type="compositionally biased region" description="Acidic residues" evidence="1">
    <location>
        <begin position="20"/>
        <end position="40"/>
    </location>
</feature>
<sequence length="154" mass="17138">MSFITVIYNNDHDGNYDVCGDIEDDSVGGDGEDVDIGDDNDNAKNMAMTTTNKNNDDGDDDDGAAAADEDNDDDDDDNENDNDDNENDGENICQAPLIPISRVYHCYALKAQLMRQAKGVQKVFYMQRRESSLPVTGFYFFGSKVGQYNWVYVS</sequence>
<feature type="region of interest" description="Disordered" evidence="1">
    <location>
        <begin position="14"/>
        <end position="93"/>
    </location>
</feature>
<protein>
    <submittedName>
        <fullName evidence="2">Uncharacterized protein</fullName>
    </submittedName>
</protein>
<feature type="compositionally biased region" description="Low complexity" evidence="1">
    <location>
        <begin position="43"/>
        <end position="53"/>
    </location>
</feature>
<name>A0AAV4A835_9GAST</name>
<accession>A0AAV4A835</accession>
<dbReference type="Proteomes" id="UP000735302">
    <property type="component" value="Unassembled WGS sequence"/>
</dbReference>
<keyword evidence="3" id="KW-1185">Reference proteome</keyword>
<proteinExistence type="predicted"/>
<dbReference type="EMBL" id="BLXT01003580">
    <property type="protein sequence ID" value="GFO02384.1"/>
    <property type="molecule type" value="Genomic_DNA"/>
</dbReference>
<dbReference type="AlphaFoldDB" id="A0AAV4A835"/>
<organism evidence="2 3">
    <name type="scientific">Plakobranchus ocellatus</name>
    <dbReference type="NCBI Taxonomy" id="259542"/>
    <lineage>
        <taxon>Eukaryota</taxon>
        <taxon>Metazoa</taxon>
        <taxon>Spiralia</taxon>
        <taxon>Lophotrochozoa</taxon>
        <taxon>Mollusca</taxon>
        <taxon>Gastropoda</taxon>
        <taxon>Heterobranchia</taxon>
        <taxon>Euthyneura</taxon>
        <taxon>Panpulmonata</taxon>
        <taxon>Sacoglossa</taxon>
        <taxon>Placobranchoidea</taxon>
        <taxon>Plakobranchidae</taxon>
        <taxon>Plakobranchus</taxon>
    </lineage>
</organism>